<dbReference type="HAMAP" id="MF_01927">
    <property type="entry name" value="PurU"/>
    <property type="match status" value="1"/>
</dbReference>
<dbReference type="EC" id="3.5.1.10" evidence="3 4"/>
<keyword evidence="7" id="KW-1185">Reference proteome</keyword>
<dbReference type="CDD" id="cd04875">
    <property type="entry name" value="ACT_F4HF-DF"/>
    <property type="match status" value="1"/>
</dbReference>
<dbReference type="InterPro" id="IPR002376">
    <property type="entry name" value="Formyl_transf_N"/>
</dbReference>
<keyword evidence="1 3" id="KW-0554">One-carbon metabolism</keyword>
<dbReference type="OrthoDB" id="9806170at2"/>
<organism evidence="6 7">
    <name type="scientific">Adhaeribacter aerolatus</name>
    <dbReference type="NCBI Taxonomy" id="670289"/>
    <lineage>
        <taxon>Bacteria</taxon>
        <taxon>Pseudomonadati</taxon>
        <taxon>Bacteroidota</taxon>
        <taxon>Cytophagia</taxon>
        <taxon>Cytophagales</taxon>
        <taxon>Hymenobacteraceae</taxon>
        <taxon>Adhaeribacter</taxon>
    </lineage>
</organism>
<dbReference type="Proteomes" id="UP000321532">
    <property type="component" value="Unassembled WGS sequence"/>
</dbReference>
<comment type="similarity">
    <text evidence="3">Belongs to the PurU family.</text>
</comment>
<dbReference type="GO" id="GO:0006730">
    <property type="term" value="P:one-carbon metabolic process"/>
    <property type="evidence" value="ECO:0007669"/>
    <property type="project" value="UniProtKB-KW"/>
</dbReference>
<dbReference type="Gene3D" id="3.40.50.170">
    <property type="entry name" value="Formyl transferase, N-terminal domain"/>
    <property type="match status" value="1"/>
</dbReference>
<protein>
    <recommendedName>
        <fullName evidence="3 4">Formyltetrahydrofolate deformylase</fullName>
        <ecNumber evidence="3 4">3.5.1.10</ecNumber>
    </recommendedName>
    <alternativeName>
        <fullName evidence="3">Formyl-FH(4) hydrolase</fullName>
    </alternativeName>
</protein>
<dbReference type="EMBL" id="BJYS01000015">
    <property type="protein sequence ID" value="GEO04462.1"/>
    <property type="molecule type" value="Genomic_DNA"/>
</dbReference>
<dbReference type="NCBIfam" id="NF004684">
    <property type="entry name" value="PRK06027.1"/>
    <property type="match status" value="1"/>
</dbReference>
<dbReference type="InterPro" id="IPR002912">
    <property type="entry name" value="ACT_dom"/>
</dbReference>
<dbReference type="Pfam" id="PF01842">
    <property type="entry name" value="ACT"/>
    <property type="match status" value="1"/>
</dbReference>
<comment type="caution">
    <text evidence="6">The sequence shown here is derived from an EMBL/GenBank/DDBJ whole genome shotgun (WGS) entry which is preliminary data.</text>
</comment>
<dbReference type="PRINTS" id="PR01575">
    <property type="entry name" value="FFH4HYDRLASE"/>
</dbReference>
<dbReference type="SUPFAM" id="SSF53328">
    <property type="entry name" value="Formyltransferase"/>
    <property type="match status" value="1"/>
</dbReference>
<evidence type="ECO:0000313" key="7">
    <source>
        <dbReference type="Proteomes" id="UP000321532"/>
    </source>
</evidence>
<dbReference type="InterPro" id="IPR036477">
    <property type="entry name" value="Formyl_transf_N_sf"/>
</dbReference>
<dbReference type="PROSITE" id="PS51671">
    <property type="entry name" value="ACT"/>
    <property type="match status" value="1"/>
</dbReference>
<evidence type="ECO:0000256" key="1">
    <source>
        <dbReference type="ARBA" id="ARBA00022563"/>
    </source>
</evidence>
<dbReference type="Pfam" id="PF00551">
    <property type="entry name" value="Formyl_trans_N"/>
    <property type="match status" value="1"/>
</dbReference>
<evidence type="ECO:0000259" key="5">
    <source>
        <dbReference type="PROSITE" id="PS51671"/>
    </source>
</evidence>
<dbReference type="InterPro" id="IPR044074">
    <property type="entry name" value="PurU_ACT"/>
</dbReference>
<gene>
    <name evidence="3 6" type="primary">purU</name>
    <name evidence="6" type="ORF">AAE02nite_21260</name>
</gene>
<feature type="active site" evidence="3">
    <location>
        <position position="223"/>
    </location>
</feature>
<dbReference type="Gene3D" id="3.30.70.260">
    <property type="match status" value="1"/>
</dbReference>
<feature type="domain" description="ACT" evidence="5">
    <location>
        <begin position="6"/>
        <end position="84"/>
    </location>
</feature>
<dbReference type="AlphaFoldDB" id="A0A512AXL3"/>
<evidence type="ECO:0000256" key="4">
    <source>
        <dbReference type="NCBIfam" id="TIGR00655"/>
    </source>
</evidence>
<dbReference type="InterPro" id="IPR004810">
    <property type="entry name" value="PurU"/>
</dbReference>
<dbReference type="NCBIfam" id="TIGR00655">
    <property type="entry name" value="PurU"/>
    <property type="match status" value="1"/>
</dbReference>
<dbReference type="PANTHER" id="PTHR42706:SF1">
    <property type="entry name" value="FORMYLTETRAHYDROFOLATE DEFORMYLASE 2, MITOCHONDRIAL"/>
    <property type="match status" value="1"/>
</dbReference>
<keyword evidence="3" id="KW-0658">Purine biosynthesis</keyword>
<dbReference type="RefSeq" id="WP_146897733.1">
    <property type="nucleotide sequence ID" value="NZ_BJYS01000015.1"/>
</dbReference>
<dbReference type="PIRSF" id="PIRSF036480">
    <property type="entry name" value="FormyFH4_hydr"/>
    <property type="match status" value="1"/>
</dbReference>
<comment type="pathway">
    <text evidence="3">Purine metabolism; IMP biosynthesis via de novo pathway; formate from 10-formyl-5,6,7,8-tetrahydrofolate: step 1/1.</text>
</comment>
<dbReference type="PANTHER" id="PTHR42706">
    <property type="entry name" value="FORMYLTETRAHYDROFOLATE DEFORMYLASE"/>
    <property type="match status" value="1"/>
</dbReference>
<reference evidence="6 7" key="1">
    <citation type="submission" date="2019-07" db="EMBL/GenBank/DDBJ databases">
        <title>Whole genome shotgun sequence of Adhaeribacter aerolatus NBRC 106133.</title>
        <authorList>
            <person name="Hosoyama A."/>
            <person name="Uohara A."/>
            <person name="Ohji S."/>
            <person name="Ichikawa N."/>
        </authorList>
    </citation>
    <scope>NUCLEOTIDE SEQUENCE [LARGE SCALE GENOMIC DNA]</scope>
    <source>
        <strain evidence="6 7">NBRC 106133</strain>
    </source>
</reference>
<comment type="catalytic activity">
    <reaction evidence="3">
        <text>(6R)-10-formyltetrahydrofolate + H2O = (6S)-5,6,7,8-tetrahydrofolate + formate + H(+)</text>
        <dbReference type="Rhea" id="RHEA:19833"/>
        <dbReference type="ChEBI" id="CHEBI:15377"/>
        <dbReference type="ChEBI" id="CHEBI:15378"/>
        <dbReference type="ChEBI" id="CHEBI:15740"/>
        <dbReference type="ChEBI" id="CHEBI:57453"/>
        <dbReference type="ChEBI" id="CHEBI:195366"/>
        <dbReference type="EC" id="3.5.1.10"/>
    </reaction>
</comment>
<dbReference type="InterPro" id="IPR045865">
    <property type="entry name" value="ACT-like_dom_sf"/>
</dbReference>
<evidence type="ECO:0000256" key="2">
    <source>
        <dbReference type="ARBA" id="ARBA00022801"/>
    </source>
</evidence>
<accession>A0A512AXL3</accession>
<evidence type="ECO:0000313" key="6">
    <source>
        <dbReference type="EMBL" id="GEO04462.1"/>
    </source>
</evidence>
<dbReference type="UniPathway" id="UPA00074">
    <property type="reaction ID" value="UER00170"/>
</dbReference>
<proteinExistence type="inferred from homology"/>
<name>A0A512AXL3_9BACT</name>
<dbReference type="SUPFAM" id="SSF55021">
    <property type="entry name" value="ACT-like"/>
    <property type="match status" value="1"/>
</dbReference>
<evidence type="ECO:0000256" key="3">
    <source>
        <dbReference type="HAMAP-Rule" id="MF_01927"/>
    </source>
</evidence>
<keyword evidence="2 3" id="KW-0378">Hydrolase</keyword>
<dbReference type="GO" id="GO:0008864">
    <property type="term" value="F:formyltetrahydrofolate deformylase activity"/>
    <property type="evidence" value="ECO:0007669"/>
    <property type="project" value="UniProtKB-UniRule"/>
</dbReference>
<sequence>MSNNHTLLIHCTDRKGLIYAVTQVLFQNDLNIISNGEFVDKENNHFFMRAEVAGDINREKVLQELHDALPEKIIFDLLPQQKKNIVILVTKEHHCLGDLLLREKFNDLNANIMAVIGNYDTLQPLTEKFDIPFHYISHENKAREEHDAQILERVKQYNPDYLVLAKYMRVLSPAFVEQFPARIINIHHSFLPAFIGANPYRQAYERGVKIIGATAHFVNSSLDEGPIIAQNVIQVNHTHNAQDMAQSGRDVEKIVLAQALKLVFADKVFVSNNKTIIFN</sequence>
<dbReference type="GO" id="GO:0006189">
    <property type="term" value="P:'de novo' IMP biosynthetic process"/>
    <property type="evidence" value="ECO:0007669"/>
    <property type="project" value="UniProtKB-UniRule"/>
</dbReference>
<comment type="function">
    <text evidence="3">Catalyzes the hydrolysis of 10-formyltetrahydrofolate (formyl-FH4) to formate and tetrahydrofolate (FH4).</text>
</comment>